<dbReference type="GO" id="GO:0055085">
    <property type="term" value="P:transmembrane transport"/>
    <property type="evidence" value="ECO:0007669"/>
    <property type="project" value="InterPro"/>
</dbReference>
<keyword evidence="4 7" id="KW-0812">Transmembrane</keyword>
<accession>A0A6H9YC68</accession>
<dbReference type="PANTHER" id="PTHR30193">
    <property type="entry name" value="ABC TRANSPORTER PERMEASE PROTEIN"/>
    <property type="match status" value="1"/>
</dbReference>
<sequence>MARHTWSRYPRRTFYLFVGPWVVGFLLLTAAPLLYAFGISLTNFDGSSPRWNWVGLRNYTELLGDQDAWAALVRTIVFTAIVVPLSVVGALGLAVLLNRRLKAVGLWRTVFYLPSVVPIVATAIMWKLILNRDAGILNAILSVTGLDRITWLVDPMAFYALILLCLWGVGGGMIIMLAALQGVPTELEEAARMDGAGPWRVFRHVTVPMISPVIYFQVITGVIATFQIIVQPLLLAETNSMVTLGQVPQGTHLYMVQVWEQFFLSNRFGYGSAMLWVLFLITLAFTLLLMRSSRSWVHYEVDSDADR</sequence>
<dbReference type="AlphaFoldDB" id="A0A6H9YC68"/>
<feature type="domain" description="ABC transmembrane type-1" evidence="8">
    <location>
        <begin position="72"/>
        <end position="289"/>
    </location>
</feature>
<evidence type="ECO:0000313" key="10">
    <source>
        <dbReference type="Proteomes" id="UP000468735"/>
    </source>
</evidence>
<evidence type="ECO:0000256" key="2">
    <source>
        <dbReference type="ARBA" id="ARBA00022448"/>
    </source>
</evidence>
<evidence type="ECO:0000256" key="1">
    <source>
        <dbReference type="ARBA" id="ARBA00004651"/>
    </source>
</evidence>
<dbReference type="EMBL" id="WBMT01000025">
    <property type="protein sequence ID" value="KAB2341601.1"/>
    <property type="molecule type" value="Genomic_DNA"/>
</dbReference>
<evidence type="ECO:0000256" key="4">
    <source>
        <dbReference type="ARBA" id="ARBA00022692"/>
    </source>
</evidence>
<dbReference type="CDD" id="cd06261">
    <property type="entry name" value="TM_PBP2"/>
    <property type="match status" value="1"/>
</dbReference>
<protein>
    <submittedName>
        <fullName evidence="9">Sugar ABC transporter permease</fullName>
    </submittedName>
</protein>
<evidence type="ECO:0000256" key="7">
    <source>
        <dbReference type="RuleBase" id="RU363032"/>
    </source>
</evidence>
<keyword evidence="10" id="KW-1185">Reference proteome</keyword>
<gene>
    <name evidence="9" type="ORF">F8566_41450</name>
</gene>
<feature type="transmembrane region" description="Helical" evidence="7">
    <location>
        <begin position="156"/>
        <end position="180"/>
    </location>
</feature>
<feature type="transmembrane region" description="Helical" evidence="7">
    <location>
        <begin position="12"/>
        <end position="37"/>
    </location>
</feature>
<keyword evidence="6 7" id="KW-0472">Membrane</keyword>
<keyword evidence="3" id="KW-1003">Cell membrane</keyword>
<dbReference type="GO" id="GO:0005886">
    <property type="term" value="C:plasma membrane"/>
    <property type="evidence" value="ECO:0007669"/>
    <property type="project" value="UniProtKB-SubCell"/>
</dbReference>
<dbReference type="SUPFAM" id="SSF161098">
    <property type="entry name" value="MetI-like"/>
    <property type="match status" value="1"/>
</dbReference>
<evidence type="ECO:0000256" key="6">
    <source>
        <dbReference type="ARBA" id="ARBA00023136"/>
    </source>
</evidence>
<dbReference type="InterPro" id="IPR000515">
    <property type="entry name" value="MetI-like"/>
</dbReference>
<feature type="transmembrane region" description="Helical" evidence="7">
    <location>
        <begin position="201"/>
        <end position="230"/>
    </location>
</feature>
<keyword evidence="2 7" id="KW-0813">Transport</keyword>
<comment type="similarity">
    <text evidence="7">Belongs to the binding-protein-dependent transport system permease family.</text>
</comment>
<reference evidence="9 10" key="1">
    <citation type="submission" date="2019-09" db="EMBL/GenBank/DDBJ databases">
        <title>Actinomadura physcomitrii sp. nov., a novel actinomycete isolated from moss [Physcomitrium sphaericum (Ludw) Fuernr].</title>
        <authorList>
            <person name="Zhuang X."/>
            <person name="Liu C."/>
        </authorList>
    </citation>
    <scope>NUCLEOTIDE SEQUENCE [LARGE SCALE GENOMIC DNA]</scope>
    <source>
        <strain evidence="9 10">HMC1</strain>
    </source>
</reference>
<evidence type="ECO:0000256" key="5">
    <source>
        <dbReference type="ARBA" id="ARBA00022989"/>
    </source>
</evidence>
<comment type="caution">
    <text evidence="9">The sequence shown here is derived from an EMBL/GenBank/DDBJ whole genome shotgun (WGS) entry which is preliminary data.</text>
</comment>
<name>A0A6H9YC68_9ACTN</name>
<feature type="transmembrane region" description="Helical" evidence="7">
    <location>
        <begin position="268"/>
        <end position="290"/>
    </location>
</feature>
<organism evidence="9 10">
    <name type="scientific">Actinomadura rudentiformis</name>
    <dbReference type="NCBI Taxonomy" id="359158"/>
    <lineage>
        <taxon>Bacteria</taxon>
        <taxon>Bacillati</taxon>
        <taxon>Actinomycetota</taxon>
        <taxon>Actinomycetes</taxon>
        <taxon>Streptosporangiales</taxon>
        <taxon>Thermomonosporaceae</taxon>
        <taxon>Actinomadura</taxon>
    </lineage>
</organism>
<dbReference type="InterPro" id="IPR051393">
    <property type="entry name" value="ABC_transporter_permease"/>
</dbReference>
<dbReference type="PANTHER" id="PTHR30193:SF1">
    <property type="entry name" value="ABC TRANSPORTER PERMEASE PROTEIN YESP-RELATED"/>
    <property type="match status" value="1"/>
</dbReference>
<keyword evidence="5 7" id="KW-1133">Transmembrane helix</keyword>
<proteinExistence type="inferred from homology"/>
<dbReference type="PROSITE" id="PS50928">
    <property type="entry name" value="ABC_TM1"/>
    <property type="match status" value="1"/>
</dbReference>
<evidence type="ECO:0000313" key="9">
    <source>
        <dbReference type="EMBL" id="KAB2341601.1"/>
    </source>
</evidence>
<dbReference type="OrthoDB" id="4053402at2"/>
<dbReference type="Proteomes" id="UP000468735">
    <property type="component" value="Unassembled WGS sequence"/>
</dbReference>
<dbReference type="InterPro" id="IPR035906">
    <property type="entry name" value="MetI-like_sf"/>
</dbReference>
<evidence type="ECO:0000259" key="8">
    <source>
        <dbReference type="PROSITE" id="PS50928"/>
    </source>
</evidence>
<feature type="transmembrane region" description="Helical" evidence="7">
    <location>
        <begin position="71"/>
        <end position="97"/>
    </location>
</feature>
<comment type="subcellular location">
    <subcellularLocation>
        <location evidence="1 7">Cell membrane</location>
        <topology evidence="1 7">Multi-pass membrane protein</topology>
    </subcellularLocation>
</comment>
<evidence type="ECO:0000256" key="3">
    <source>
        <dbReference type="ARBA" id="ARBA00022475"/>
    </source>
</evidence>
<feature type="transmembrane region" description="Helical" evidence="7">
    <location>
        <begin position="109"/>
        <end position="129"/>
    </location>
</feature>
<dbReference type="Pfam" id="PF00528">
    <property type="entry name" value="BPD_transp_1"/>
    <property type="match status" value="1"/>
</dbReference>
<dbReference type="RefSeq" id="WP_151568396.1">
    <property type="nucleotide sequence ID" value="NZ_WBMT01000025.1"/>
</dbReference>
<dbReference type="Gene3D" id="1.10.3720.10">
    <property type="entry name" value="MetI-like"/>
    <property type="match status" value="1"/>
</dbReference>